<proteinExistence type="predicted"/>
<comment type="subcellular location">
    <subcellularLocation>
        <location evidence="1">Virion</location>
    </subcellularLocation>
</comment>
<organism evidence="4">
    <name type="scientific">Leviviridae sp</name>
    <dbReference type="NCBI Taxonomy" id="2027243"/>
    <lineage>
        <taxon>Viruses</taxon>
        <taxon>Riboviria</taxon>
        <taxon>Orthornavirae</taxon>
        <taxon>Lenarviricota</taxon>
        <taxon>Leviviricetes</taxon>
        <taxon>Norzivirales</taxon>
        <taxon>Fiersviridae</taxon>
    </lineage>
</organism>
<dbReference type="InterPro" id="IPR015954">
    <property type="entry name" value="Phage_RNA-type_capsid"/>
</dbReference>
<evidence type="ECO:0000313" key="4">
    <source>
        <dbReference type="EMBL" id="QDH90643.1"/>
    </source>
</evidence>
<evidence type="ECO:0000256" key="1">
    <source>
        <dbReference type="ARBA" id="ARBA00004328"/>
    </source>
</evidence>
<keyword evidence="2" id="KW-0167">Capsid protein</keyword>
<protein>
    <submittedName>
        <fullName evidence="4">Uncharacterized protein</fullName>
    </submittedName>
</protein>
<evidence type="ECO:0000256" key="3">
    <source>
        <dbReference type="ARBA" id="ARBA00022844"/>
    </source>
</evidence>
<dbReference type="EMBL" id="MN035680">
    <property type="protein sequence ID" value="QDH90643.1"/>
    <property type="molecule type" value="Genomic_RNA"/>
</dbReference>
<dbReference type="Gene3D" id="3.30.380.10">
    <property type="entry name" value="MS2 Viral Coat Protein"/>
    <property type="match status" value="1"/>
</dbReference>
<sequence>MQTNVAIGVGAVKQLTMQALGINGNLATWKDTAVNSGVPIGFPTLTISNRHPTAQIRSYKAQIKLAVPYLATLGTTDDGGYVADPKVSYVNLANVELVFSDKATLANRQDMAKYLKDLFGDAGFLDGLIESMTLSFDATLEAHA</sequence>
<accession>A0A514DAK5</accession>
<reference evidence="4" key="1">
    <citation type="submission" date="2019-05" db="EMBL/GenBank/DDBJ databases">
        <title>Metatranscriptomic reconstruction reveals RNA viruses with the potential to shape carbon cycling in soil.</title>
        <authorList>
            <person name="Starr E.P."/>
            <person name="Nuccio E."/>
            <person name="Pett-Ridge J."/>
            <person name="Banfield J.F."/>
            <person name="Firestone M.K."/>
        </authorList>
    </citation>
    <scope>NUCLEOTIDE SEQUENCE</scope>
    <source>
        <strain evidence="4">H2_Bulk_34_280</strain>
    </source>
</reference>
<keyword evidence="3" id="KW-0946">Virion</keyword>
<evidence type="ECO:0000256" key="2">
    <source>
        <dbReference type="ARBA" id="ARBA00022561"/>
    </source>
</evidence>
<dbReference type="SUPFAM" id="SSF55405">
    <property type="entry name" value="RNA bacteriophage capsid protein"/>
    <property type="match status" value="1"/>
</dbReference>
<name>A0A514DAK5_9VIRU</name>
<dbReference type="GO" id="GO:0005198">
    <property type="term" value="F:structural molecule activity"/>
    <property type="evidence" value="ECO:0007669"/>
    <property type="project" value="InterPro"/>
</dbReference>
<dbReference type="Pfam" id="PF01819">
    <property type="entry name" value="Levi_coat"/>
    <property type="match status" value="1"/>
</dbReference>
<dbReference type="GO" id="GO:0019028">
    <property type="term" value="C:viral capsid"/>
    <property type="evidence" value="ECO:0007669"/>
    <property type="project" value="UniProtKB-KW"/>
</dbReference>
<gene>
    <name evidence="4" type="ORF">H2Bulk34280_000003</name>
</gene>
<dbReference type="InterPro" id="IPR002703">
    <property type="entry name" value="Levivir_coat"/>
</dbReference>